<feature type="transmembrane region" description="Helical" evidence="2">
    <location>
        <begin position="32"/>
        <end position="57"/>
    </location>
</feature>
<feature type="transmembrane region" description="Helical" evidence="2">
    <location>
        <begin position="234"/>
        <end position="252"/>
    </location>
</feature>
<feature type="transmembrane region" description="Helical" evidence="2">
    <location>
        <begin position="459"/>
        <end position="479"/>
    </location>
</feature>
<dbReference type="PANTHER" id="PTHR37577">
    <property type="entry name" value="INTEGRAL MEMBRANE PROTEIN"/>
    <property type="match status" value="1"/>
</dbReference>
<feature type="transmembrane region" description="Helical" evidence="2">
    <location>
        <begin position="341"/>
        <end position="361"/>
    </location>
</feature>
<dbReference type="AlphaFoldDB" id="A0A6A5K9B0"/>
<protein>
    <submittedName>
        <fullName evidence="3">Uncharacterized protein</fullName>
    </submittedName>
</protein>
<name>A0A6A5K9B0_9PLEO</name>
<feature type="region of interest" description="Disordered" evidence="1">
    <location>
        <begin position="379"/>
        <end position="407"/>
    </location>
</feature>
<keyword evidence="2" id="KW-1133">Transmembrane helix</keyword>
<dbReference type="InterPro" id="IPR053018">
    <property type="entry name" value="Elsinochrome_Biosynth-Asso"/>
</dbReference>
<gene>
    <name evidence="3" type="ORF">BDW02DRAFT_649764</name>
</gene>
<dbReference type="OrthoDB" id="3685626at2759"/>
<keyword evidence="2" id="KW-0812">Transmembrane</keyword>
<feature type="transmembrane region" description="Helical" evidence="2">
    <location>
        <begin position="174"/>
        <end position="197"/>
    </location>
</feature>
<sequence>MGSCGSSLNCNKCYASEPIEGCDTEIDINPDIAGIGVLAAFLFSAIGISAVVVWGYFQGFLPPDVLTSTDHYALQSLEKRRRPFTEANLAFHPSPKQKNRTEVVTGFIKVLSDQQLITGVAILIAGLASRCHISIYEFNIVTYLAYFAEFTHCLSLSVLRKYLFDHKLVRDCRVVLTIGFLIIFAFSFIINTASVYFEEVIEPTTLNVGNVLQCIFDGPKFGKWVQFDPVDSSIFLGLILAIHIAAVVSLYFEPGTNPISELVRSFWIGYLRTHGFSKDNASIIMIKAELKYDAWFHPSPSCLGKTNISDWFLLDEYYGSIILAVWFGGLKPANGLQIMGFGQIVAIGLLALTLLAAVEIVNEQRVAEVRASIKATGSDREMHELGDGPTSKISRRSPIPGADHSLSTRHPANPDNRILRSLIRFGVRKPQKVLDTIRAGIISTPAIDILTAKKMGNFALLWCFIESCILTFVGIGWNIL</sequence>
<organism evidence="3 4">
    <name type="scientific">Decorospora gaudefroyi</name>
    <dbReference type="NCBI Taxonomy" id="184978"/>
    <lineage>
        <taxon>Eukaryota</taxon>
        <taxon>Fungi</taxon>
        <taxon>Dikarya</taxon>
        <taxon>Ascomycota</taxon>
        <taxon>Pezizomycotina</taxon>
        <taxon>Dothideomycetes</taxon>
        <taxon>Pleosporomycetidae</taxon>
        <taxon>Pleosporales</taxon>
        <taxon>Pleosporineae</taxon>
        <taxon>Pleosporaceae</taxon>
        <taxon>Decorospora</taxon>
    </lineage>
</organism>
<reference evidence="3" key="1">
    <citation type="submission" date="2020-01" db="EMBL/GenBank/DDBJ databases">
        <authorList>
            <consortium name="DOE Joint Genome Institute"/>
            <person name="Haridas S."/>
            <person name="Albert R."/>
            <person name="Binder M."/>
            <person name="Bloem J."/>
            <person name="Labutti K."/>
            <person name="Salamov A."/>
            <person name="Andreopoulos B."/>
            <person name="Baker S.E."/>
            <person name="Barry K."/>
            <person name="Bills G."/>
            <person name="Bluhm B.H."/>
            <person name="Cannon C."/>
            <person name="Castanera R."/>
            <person name="Culley D.E."/>
            <person name="Daum C."/>
            <person name="Ezra D."/>
            <person name="Gonzalez J.B."/>
            <person name="Henrissat B."/>
            <person name="Kuo A."/>
            <person name="Liang C."/>
            <person name="Lipzen A."/>
            <person name="Lutzoni F."/>
            <person name="Magnuson J."/>
            <person name="Mondo S."/>
            <person name="Nolan M."/>
            <person name="Ohm R."/>
            <person name="Pangilinan J."/>
            <person name="Park H.-J."/>
            <person name="Ramirez L."/>
            <person name="Alfaro M."/>
            <person name="Sun H."/>
            <person name="Tritt A."/>
            <person name="Yoshinaga Y."/>
            <person name="Zwiers L.-H."/>
            <person name="Turgeon B.G."/>
            <person name="Goodwin S.B."/>
            <person name="Spatafora J.W."/>
            <person name="Crous P.W."/>
            <person name="Grigoriev I.V."/>
        </authorList>
    </citation>
    <scope>NUCLEOTIDE SEQUENCE</scope>
    <source>
        <strain evidence="3">P77</strain>
    </source>
</reference>
<evidence type="ECO:0000313" key="4">
    <source>
        <dbReference type="Proteomes" id="UP000800040"/>
    </source>
</evidence>
<keyword evidence="2" id="KW-0472">Membrane</keyword>
<dbReference type="EMBL" id="ML975359">
    <property type="protein sequence ID" value="KAF1831597.1"/>
    <property type="molecule type" value="Genomic_DNA"/>
</dbReference>
<evidence type="ECO:0000256" key="2">
    <source>
        <dbReference type="SAM" id="Phobius"/>
    </source>
</evidence>
<accession>A0A6A5K9B0</accession>
<feature type="transmembrane region" description="Helical" evidence="2">
    <location>
        <begin position="311"/>
        <end position="329"/>
    </location>
</feature>
<dbReference type="PANTHER" id="PTHR37577:SF1">
    <property type="entry name" value="INTEGRAL MEMBRANE PROTEIN"/>
    <property type="match status" value="1"/>
</dbReference>
<dbReference type="Proteomes" id="UP000800040">
    <property type="component" value="Unassembled WGS sequence"/>
</dbReference>
<keyword evidence="4" id="KW-1185">Reference proteome</keyword>
<proteinExistence type="predicted"/>
<evidence type="ECO:0000313" key="3">
    <source>
        <dbReference type="EMBL" id="KAF1831597.1"/>
    </source>
</evidence>
<evidence type="ECO:0000256" key="1">
    <source>
        <dbReference type="SAM" id="MobiDB-lite"/>
    </source>
</evidence>